<dbReference type="Pfam" id="PF25053">
    <property type="entry name" value="DUF7791"/>
    <property type="match status" value="1"/>
</dbReference>
<dbReference type="PANTHER" id="PTHR10039">
    <property type="entry name" value="AMELOGENIN"/>
    <property type="match status" value="1"/>
</dbReference>
<dbReference type="InterPro" id="IPR056884">
    <property type="entry name" value="NPHP3-like_N"/>
</dbReference>
<sequence>MPLDPITALGLASNIIQFMDFSWRLLNDAHEIYHSSTGVTSQNTEIATIAEDLSRLSEKLTGPKPNSPAEEKIWHIANSSKLVADDLLSAVLVLKRSDKKSRRWRSFRQALDGFWNKDKIIRLQNQLKELRSQLSIHIIEYISTRQTSILRTLGTLQDLWAEIDSNQRQRITPLIEELQTLVQHGQEINESQLNEINDKLGRCFDETKRFDREYTILKSLHFENMSARQSSIVEAHSKTFDWIYEPRRWPSSDPRSQIKFHHWLRHGEGIYWISGKPGSGKSTLMKYLGQSERTKHFLQDWANGARLVISKFYFWIAGTELQKSQQGLLRQLLFEIFSGFPDLIPVMCSKRWESAGGSGSSLPLSWSHNELLEVFNRFEDAKLQALSTSKIFFFIDGLDEYNGDHFELIRTIQTITKLKNVKLCVSSRPWNCFEDAFGQDPRHKLYLQDLTKDDIAKYAREKLQELPGWNILKGSHSRYQQIVHDIVQRAQGVFLWVFLVIRSLREGLANGDSIALLHERLLELPSDLEEFFERLIKSVDRVYQKRMSVTFQVALQAHEPLRLIVYSILDEEQNAATQYPIRPLKSDVLKFDGFQEKEKNMHRQLNGRYKGLLEAPGFPKHKKVDFLHRTVRDFLATKGMQDLFDSQCGRSFDANLCVCQALVTQARVYPQSMSNGDLRTFMIFARNLEIANGRTDLRLLDEMDYFYYNIRGQSRLSAHEDFLEKAIQFGLASYIEHVIMRNPYFAHIDDGKALTIALEPFLMLPDPKSVLKTSRKMLDLVLVHGVHPNQRRNDSTIFRTFLDSYPFTAIEKDEEEAALHFRIFNQSLSLLLRRGADMRQAFQGGNCWFSNVLNYIGSFQRNLQLIRGIPETFHVFLENGMDIRNIRGLWSSLLFVTLTSQTNHGINGSLCFEMMKLLLENGANPKRIIKCHGERIEGHGEPIDEALHSVATIIDFVFEEDMRRELNVVLGRAIRKERKLNQDDTRHGLSRKHRLDDVVYHDDTYRKRAKSSIRTHEAELSGENDLHNGRHN</sequence>
<protein>
    <recommendedName>
        <fullName evidence="7">NACHT domain-containing protein</fullName>
    </recommendedName>
</protein>
<feature type="domain" description="Nephrocystin 3-like N-terminal" evidence="3">
    <location>
        <begin position="258"/>
        <end position="428"/>
    </location>
</feature>
<dbReference type="GeneID" id="70252219"/>
<dbReference type="InterPro" id="IPR056693">
    <property type="entry name" value="DUF7791"/>
</dbReference>
<dbReference type="Gene3D" id="3.40.50.300">
    <property type="entry name" value="P-loop containing nucleotide triphosphate hydrolases"/>
    <property type="match status" value="1"/>
</dbReference>
<evidence type="ECO:0000259" key="3">
    <source>
        <dbReference type="Pfam" id="PF24883"/>
    </source>
</evidence>
<organism evidence="5 6">
    <name type="scientific">Talaromyces proteolyticus</name>
    <dbReference type="NCBI Taxonomy" id="1131652"/>
    <lineage>
        <taxon>Eukaryota</taxon>
        <taxon>Fungi</taxon>
        <taxon>Dikarya</taxon>
        <taxon>Ascomycota</taxon>
        <taxon>Pezizomycotina</taxon>
        <taxon>Eurotiomycetes</taxon>
        <taxon>Eurotiomycetidae</taxon>
        <taxon>Eurotiales</taxon>
        <taxon>Trichocomaceae</taxon>
        <taxon>Talaromyces</taxon>
        <taxon>Talaromyces sect. Bacilispori</taxon>
    </lineage>
</organism>
<dbReference type="InterPro" id="IPR027417">
    <property type="entry name" value="P-loop_NTPase"/>
</dbReference>
<dbReference type="PANTHER" id="PTHR10039:SF5">
    <property type="entry name" value="NACHT DOMAIN-CONTAINING PROTEIN"/>
    <property type="match status" value="1"/>
</dbReference>
<evidence type="ECO:0000256" key="1">
    <source>
        <dbReference type="ARBA" id="ARBA00022737"/>
    </source>
</evidence>
<name>A0AAD4L4T2_9EURO</name>
<evidence type="ECO:0000313" key="6">
    <source>
        <dbReference type="Proteomes" id="UP001201262"/>
    </source>
</evidence>
<comment type="caution">
    <text evidence="5">The sequence shown here is derived from an EMBL/GenBank/DDBJ whole genome shotgun (WGS) entry which is preliminary data.</text>
</comment>
<gene>
    <name evidence="5" type="ORF">BGW36DRAFT_456579</name>
</gene>
<evidence type="ECO:0000313" key="5">
    <source>
        <dbReference type="EMBL" id="KAH8705046.1"/>
    </source>
</evidence>
<dbReference type="SUPFAM" id="SSF52540">
    <property type="entry name" value="P-loop containing nucleoside triphosphate hydrolases"/>
    <property type="match status" value="1"/>
</dbReference>
<feature type="region of interest" description="Disordered" evidence="2">
    <location>
        <begin position="1010"/>
        <end position="1032"/>
    </location>
</feature>
<feature type="domain" description="DUF7791" evidence="4">
    <location>
        <begin position="538"/>
        <end position="672"/>
    </location>
</feature>
<dbReference type="Proteomes" id="UP001201262">
    <property type="component" value="Unassembled WGS sequence"/>
</dbReference>
<proteinExistence type="predicted"/>
<dbReference type="AlphaFoldDB" id="A0AAD4L4T2"/>
<dbReference type="EMBL" id="JAJTJA010000001">
    <property type="protein sequence ID" value="KAH8705046.1"/>
    <property type="molecule type" value="Genomic_DNA"/>
</dbReference>
<dbReference type="RefSeq" id="XP_046077667.1">
    <property type="nucleotide sequence ID" value="XM_046221932.1"/>
</dbReference>
<keyword evidence="6" id="KW-1185">Reference proteome</keyword>
<keyword evidence="1" id="KW-0677">Repeat</keyword>
<feature type="compositionally biased region" description="Basic and acidic residues" evidence="2">
    <location>
        <begin position="1014"/>
        <end position="1032"/>
    </location>
</feature>
<evidence type="ECO:0008006" key="7">
    <source>
        <dbReference type="Google" id="ProtNLM"/>
    </source>
</evidence>
<evidence type="ECO:0000256" key="2">
    <source>
        <dbReference type="SAM" id="MobiDB-lite"/>
    </source>
</evidence>
<dbReference type="Pfam" id="PF24883">
    <property type="entry name" value="NPHP3_N"/>
    <property type="match status" value="1"/>
</dbReference>
<reference evidence="5" key="1">
    <citation type="submission" date="2021-12" db="EMBL/GenBank/DDBJ databases">
        <title>Convergent genome expansion in fungi linked to evolution of root-endophyte symbiosis.</title>
        <authorList>
            <consortium name="DOE Joint Genome Institute"/>
            <person name="Ke Y.-H."/>
            <person name="Bonito G."/>
            <person name="Liao H.-L."/>
            <person name="Looney B."/>
            <person name="Rojas-Flechas A."/>
            <person name="Nash J."/>
            <person name="Hameed K."/>
            <person name="Schadt C."/>
            <person name="Martin F."/>
            <person name="Crous P.W."/>
            <person name="Miettinen O."/>
            <person name="Magnuson J.K."/>
            <person name="Labbe J."/>
            <person name="Jacobson D."/>
            <person name="Doktycz M.J."/>
            <person name="Veneault-Fourrey C."/>
            <person name="Kuo A."/>
            <person name="Mondo S."/>
            <person name="Calhoun S."/>
            <person name="Riley R."/>
            <person name="Ohm R."/>
            <person name="LaButti K."/>
            <person name="Andreopoulos B."/>
            <person name="Pangilinan J."/>
            <person name="Nolan M."/>
            <person name="Tritt A."/>
            <person name="Clum A."/>
            <person name="Lipzen A."/>
            <person name="Daum C."/>
            <person name="Barry K."/>
            <person name="Grigoriev I.V."/>
            <person name="Vilgalys R."/>
        </authorList>
    </citation>
    <scope>NUCLEOTIDE SEQUENCE</scope>
    <source>
        <strain evidence="5">PMI_201</strain>
    </source>
</reference>
<evidence type="ECO:0000259" key="4">
    <source>
        <dbReference type="Pfam" id="PF25053"/>
    </source>
</evidence>
<accession>A0AAD4L4T2</accession>